<evidence type="ECO:0000259" key="15">
    <source>
        <dbReference type="PROSITE" id="PS50089"/>
    </source>
</evidence>
<dbReference type="PROSITE" id="PS50089">
    <property type="entry name" value="ZF_RING_2"/>
    <property type="match status" value="1"/>
</dbReference>
<comment type="pathway">
    <text evidence="3">Protein modification; protein ubiquitination.</text>
</comment>
<keyword evidence="11 14" id="KW-1133">Transmembrane helix</keyword>
<feature type="domain" description="RING-type" evidence="15">
    <location>
        <begin position="87"/>
        <end position="129"/>
    </location>
</feature>
<protein>
    <recommendedName>
        <fullName evidence="4">RING-type E3 ubiquitin transferase</fullName>
        <ecNumber evidence="4">2.3.2.27</ecNumber>
    </recommendedName>
</protein>
<evidence type="ECO:0000256" key="10">
    <source>
        <dbReference type="ARBA" id="ARBA00022833"/>
    </source>
</evidence>
<name>A0AAV9DJ09_ACOCL</name>
<keyword evidence="6 14" id="KW-0812">Transmembrane</keyword>
<evidence type="ECO:0000256" key="11">
    <source>
        <dbReference type="ARBA" id="ARBA00022989"/>
    </source>
</evidence>
<reference evidence="16" key="1">
    <citation type="journal article" date="2023" name="Nat. Commun.">
        <title>Diploid and tetraploid genomes of Acorus and the evolution of monocots.</title>
        <authorList>
            <person name="Ma L."/>
            <person name="Liu K.W."/>
            <person name="Li Z."/>
            <person name="Hsiao Y.Y."/>
            <person name="Qi Y."/>
            <person name="Fu T."/>
            <person name="Tang G.D."/>
            <person name="Zhang D."/>
            <person name="Sun W.H."/>
            <person name="Liu D.K."/>
            <person name="Li Y."/>
            <person name="Chen G.Z."/>
            <person name="Liu X.D."/>
            <person name="Liao X.Y."/>
            <person name="Jiang Y.T."/>
            <person name="Yu X."/>
            <person name="Hao Y."/>
            <person name="Huang J."/>
            <person name="Zhao X.W."/>
            <person name="Ke S."/>
            <person name="Chen Y.Y."/>
            <person name="Wu W.L."/>
            <person name="Hsu J.L."/>
            <person name="Lin Y.F."/>
            <person name="Huang M.D."/>
            <person name="Li C.Y."/>
            <person name="Huang L."/>
            <person name="Wang Z.W."/>
            <person name="Zhao X."/>
            <person name="Zhong W.Y."/>
            <person name="Peng D.H."/>
            <person name="Ahmad S."/>
            <person name="Lan S."/>
            <person name="Zhang J.S."/>
            <person name="Tsai W.C."/>
            <person name="Van de Peer Y."/>
            <person name="Liu Z.J."/>
        </authorList>
    </citation>
    <scope>NUCLEOTIDE SEQUENCE</scope>
    <source>
        <strain evidence="16">CP</strain>
    </source>
</reference>
<sequence length="233" mass="26404">MMTGVNLVMTVIGFGVSTMFIVFVCTRLICARIQLTASRRSFPSASRADHLTILERGMHGLEPVVVAKFPTKKFGDKYFSSEDDPLCTVCLSEYQEKDVLRILPYCGHAFHVTCIDTWLQQHATCPVCRISLRESPERRRLMQPMFSSVVRSSETLEPSTYHYLYTGNNYSTRTEHNSRMESIQEDRFMPDLDSTGPGEATSVMTEVHCMMKNVYQCGSEGKIVESPSNTQEN</sequence>
<keyword evidence="9" id="KW-0833">Ubl conjugation pathway</keyword>
<keyword evidence="8 13" id="KW-0863">Zinc-finger</keyword>
<evidence type="ECO:0000256" key="2">
    <source>
        <dbReference type="ARBA" id="ARBA00004167"/>
    </source>
</evidence>
<evidence type="ECO:0000256" key="1">
    <source>
        <dbReference type="ARBA" id="ARBA00000900"/>
    </source>
</evidence>
<evidence type="ECO:0000256" key="9">
    <source>
        <dbReference type="ARBA" id="ARBA00022786"/>
    </source>
</evidence>
<organism evidence="16 17">
    <name type="scientific">Acorus calamus</name>
    <name type="common">Sweet flag</name>
    <dbReference type="NCBI Taxonomy" id="4465"/>
    <lineage>
        <taxon>Eukaryota</taxon>
        <taxon>Viridiplantae</taxon>
        <taxon>Streptophyta</taxon>
        <taxon>Embryophyta</taxon>
        <taxon>Tracheophyta</taxon>
        <taxon>Spermatophyta</taxon>
        <taxon>Magnoliopsida</taxon>
        <taxon>Liliopsida</taxon>
        <taxon>Acoraceae</taxon>
        <taxon>Acorus</taxon>
    </lineage>
</organism>
<keyword evidence="17" id="KW-1185">Reference proteome</keyword>
<dbReference type="GO" id="GO:0016020">
    <property type="term" value="C:membrane"/>
    <property type="evidence" value="ECO:0007669"/>
    <property type="project" value="UniProtKB-SubCell"/>
</dbReference>
<dbReference type="PANTHER" id="PTHR47035">
    <property type="entry name" value="OS11G0150450 PROTEIN"/>
    <property type="match status" value="1"/>
</dbReference>
<evidence type="ECO:0000256" key="14">
    <source>
        <dbReference type="SAM" id="Phobius"/>
    </source>
</evidence>
<dbReference type="PANTHER" id="PTHR47035:SF3">
    <property type="entry name" value="OS11G0150450 PROTEIN"/>
    <property type="match status" value="1"/>
</dbReference>
<comment type="caution">
    <text evidence="16">The sequence shown here is derived from an EMBL/GenBank/DDBJ whole genome shotgun (WGS) entry which is preliminary data.</text>
</comment>
<keyword evidence="5" id="KW-0808">Transferase</keyword>
<dbReference type="CDD" id="cd16461">
    <property type="entry name" value="RING-H2_EL5-like"/>
    <property type="match status" value="1"/>
</dbReference>
<dbReference type="AlphaFoldDB" id="A0AAV9DJ09"/>
<comment type="subcellular location">
    <subcellularLocation>
        <location evidence="2">Membrane</location>
        <topology evidence="2">Single-pass membrane protein</topology>
    </subcellularLocation>
</comment>
<dbReference type="EC" id="2.3.2.27" evidence="4"/>
<evidence type="ECO:0000313" key="17">
    <source>
        <dbReference type="Proteomes" id="UP001180020"/>
    </source>
</evidence>
<dbReference type="SUPFAM" id="SSF57850">
    <property type="entry name" value="RING/U-box"/>
    <property type="match status" value="1"/>
</dbReference>
<dbReference type="GO" id="GO:0008270">
    <property type="term" value="F:zinc ion binding"/>
    <property type="evidence" value="ECO:0007669"/>
    <property type="project" value="UniProtKB-KW"/>
</dbReference>
<dbReference type="GO" id="GO:0061630">
    <property type="term" value="F:ubiquitin protein ligase activity"/>
    <property type="evidence" value="ECO:0007669"/>
    <property type="project" value="UniProtKB-EC"/>
</dbReference>
<keyword evidence="10" id="KW-0862">Zinc</keyword>
<keyword evidence="7" id="KW-0479">Metal-binding</keyword>
<dbReference type="FunFam" id="3.30.40.10:FF:000187">
    <property type="entry name" value="E3 ubiquitin-protein ligase ATL6"/>
    <property type="match status" value="1"/>
</dbReference>
<dbReference type="EMBL" id="JAUJYO010000013">
    <property type="protein sequence ID" value="KAK1300857.1"/>
    <property type="molecule type" value="Genomic_DNA"/>
</dbReference>
<comment type="catalytic activity">
    <reaction evidence="1">
        <text>S-ubiquitinyl-[E2 ubiquitin-conjugating enzyme]-L-cysteine + [acceptor protein]-L-lysine = [E2 ubiquitin-conjugating enzyme]-L-cysteine + N(6)-ubiquitinyl-[acceptor protein]-L-lysine.</text>
        <dbReference type="EC" id="2.3.2.27"/>
    </reaction>
</comment>
<keyword evidence="12 14" id="KW-0472">Membrane</keyword>
<evidence type="ECO:0000256" key="7">
    <source>
        <dbReference type="ARBA" id="ARBA00022723"/>
    </source>
</evidence>
<evidence type="ECO:0000256" key="4">
    <source>
        <dbReference type="ARBA" id="ARBA00012483"/>
    </source>
</evidence>
<dbReference type="SMART" id="SM00184">
    <property type="entry name" value="RING"/>
    <property type="match status" value="1"/>
</dbReference>
<dbReference type="InterPro" id="IPR013083">
    <property type="entry name" value="Znf_RING/FYVE/PHD"/>
</dbReference>
<proteinExistence type="predicted"/>
<accession>A0AAV9DJ09</accession>
<evidence type="ECO:0000256" key="3">
    <source>
        <dbReference type="ARBA" id="ARBA00004906"/>
    </source>
</evidence>
<evidence type="ECO:0000256" key="13">
    <source>
        <dbReference type="PROSITE-ProRule" id="PRU00175"/>
    </source>
</evidence>
<dbReference type="InterPro" id="IPR001841">
    <property type="entry name" value="Znf_RING"/>
</dbReference>
<dbReference type="InterPro" id="IPR053070">
    <property type="entry name" value="RING-type_E3_ubiquitin-ligase"/>
</dbReference>
<evidence type="ECO:0000256" key="6">
    <source>
        <dbReference type="ARBA" id="ARBA00022692"/>
    </source>
</evidence>
<dbReference type="Proteomes" id="UP001180020">
    <property type="component" value="Unassembled WGS sequence"/>
</dbReference>
<evidence type="ECO:0000256" key="12">
    <source>
        <dbReference type="ARBA" id="ARBA00023136"/>
    </source>
</evidence>
<dbReference type="Gene3D" id="3.30.40.10">
    <property type="entry name" value="Zinc/RING finger domain, C3HC4 (zinc finger)"/>
    <property type="match status" value="1"/>
</dbReference>
<feature type="transmembrane region" description="Helical" evidence="14">
    <location>
        <begin position="6"/>
        <end position="30"/>
    </location>
</feature>
<reference evidence="16" key="2">
    <citation type="submission" date="2023-06" db="EMBL/GenBank/DDBJ databases">
        <authorList>
            <person name="Ma L."/>
            <person name="Liu K.-W."/>
            <person name="Li Z."/>
            <person name="Hsiao Y.-Y."/>
            <person name="Qi Y."/>
            <person name="Fu T."/>
            <person name="Tang G."/>
            <person name="Zhang D."/>
            <person name="Sun W.-H."/>
            <person name="Liu D.-K."/>
            <person name="Li Y."/>
            <person name="Chen G.-Z."/>
            <person name="Liu X.-D."/>
            <person name="Liao X.-Y."/>
            <person name="Jiang Y.-T."/>
            <person name="Yu X."/>
            <person name="Hao Y."/>
            <person name="Huang J."/>
            <person name="Zhao X.-W."/>
            <person name="Ke S."/>
            <person name="Chen Y.-Y."/>
            <person name="Wu W.-L."/>
            <person name="Hsu J.-L."/>
            <person name="Lin Y.-F."/>
            <person name="Huang M.-D."/>
            <person name="Li C.-Y."/>
            <person name="Huang L."/>
            <person name="Wang Z.-W."/>
            <person name="Zhao X."/>
            <person name="Zhong W.-Y."/>
            <person name="Peng D.-H."/>
            <person name="Ahmad S."/>
            <person name="Lan S."/>
            <person name="Zhang J.-S."/>
            <person name="Tsai W.-C."/>
            <person name="Van De Peer Y."/>
            <person name="Liu Z.-J."/>
        </authorList>
    </citation>
    <scope>NUCLEOTIDE SEQUENCE</scope>
    <source>
        <strain evidence="16">CP</strain>
        <tissue evidence="16">Leaves</tissue>
    </source>
</reference>
<dbReference type="Pfam" id="PF13639">
    <property type="entry name" value="zf-RING_2"/>
    <property type="match status" value="1"/>
</dbReference>
<evidence type="ECO:0000256" key="8">
    <source>
        <dbReference type="ARBA" id="ARBA00022771"/>
    </source>
</evidence>
<evidence type="ECO:0000313" key="16">
    <source>
        <dbReference type="EMBL" id="KAK1300857.1"/>
    </source>
</evidence>
<gene>
    <name evidence="16" type="primary">ATL51</name>
    <name evidence="16" type="ORF">QJS10_CPB13g01663</name>
</gene>
<evidence type="ECO:0000256" key="5">
    <source>
        <dbReference type="ARBA" id="ARBA00022679"/>
    </source>
</evidence>